<dbReference type="Gene3D" id="3.30.2010.10">
    <property type="entry name" value="Metalloproteases ('zincins'), catalytic domain"/>
    <property type="match status" value="1"/>
</dbReference>
<dbReference type="InterPro" id="IPR044245">
    <property type="entry name" value="Spartan"/>
</dbReference>
<dbReference type="AlphaFoldDB" id="A0A0K2SH02"/>
<gene>
    <name evidence="2" type="ORF">LIP_0536</name>
</gene>
<reference evidence="3" key="1">
    <citation type="submission" date="2015-07" db="EMBL/GenBank/DDBJ databases">
        <title>Complete genome sequence and phylogenetic analysis of Limnochorda pilosa.</title>
        <authorList>
            <person name="Watanabe M."/>
            <person name="Kojima H."/>
            <person name="Fukui M."/>
        </authorList>
    </citation>
    <scope>NUCLEOTIDE SEQUENCE [LARGE SCALE GENOMIC DNA]</scope>
    <source>
        <strain evidence="3">HC45</strain>
    </source>
</reference>
<dbReference type="KEGG" id="lpil:LIP_0536"/>
<evidence type="ECO:0000259" key="1">
    <source>
        <dbReference type="SMART" id="SM00731"/>
    </source>
</evidence>
<dbReference type="SMART" id="SM00731">
    <property type="entry name" value="SprT"/>
    <property type="match status" value="1"/>
</dbReference>
<feature type="domain" description="SprT-like" evidence="1">
    <location>
        <begin position="21"/>
        <end position="162"/>
    </location>
</feature>
<reference evidence="3" key="2">
    <citation type="journal article" date="2016" name="Int. J. Syst. Evol. Microbiol.">
        <title>Complete genome sequence and cell structure of Limnochorda pilosa, a Gram-negative spore-former within the phylum Firmicutes.</title>
        <authorList>
            <person name="Watanabe M."/>
            <person name="Kojima H."/>
            <person name="Fukui M."/>
        </authorList>
    </citation>
    <scope>NUCLEOTIDE SEQUENCE [LARGE SCALE GENOMIC DNA]</scope>
    <source>
        <strain evidence="3">HC45</strain>
    </source>
</reference>
<accession>A0A0K2SH02</accession>
<dbReference type="OrthoDB" id="9799909at2"/>
<name>A0A0K2SH02_LIMPI</name>
<keyword evidence="2" id="KW-0378">Hydrolase</keyword>
<dbReference type="InterPro" id="IPR006640">
    <property type="entry name" value="SprT-like_domain"/>
</dbReference>
<organism evidence="2 3">
    <name type="scientific">Limnochorda pilosa</name>
    <dbReference type="NCBI Taxonomy" id="1555112"/>
    <lineage>
        <taxon>Bacteria</taxon>
        <taxon>Bacillati</taxon>
        <taxon>Bacillota</taxon>
        <taxon>Limnochordia</taxon>
        <taxon>Limnochordales</taxon>
        <taxon>Limnochordaceae</taxon>
        <taxon>Limnochorda</taxon>
    </lineage>
</organism>
<dbReference type="Proteomes" id="UP000065807">
    <property type="component" value="Chromosome"/>
</dbReference>
<dbReference type="InterPro" id="IPR035240">
    <property type="entry name" value="SprT_Zn_ribbon"/>
</dbReference>
<dbReference type="GO" id="GO:0003697">
    <property type="term" value="F:single-stranded DNA binding"/>
    <property type="evidence" value="ECO:0007669"/>
    <property type="project" value="InterPro"/>
</dbReference>
<sequence>MNPGRDRGHSPGHLPAVTVLEDLYERYRRAYFNGQLPPASQVQIEWSGRLTSSAGLCHPKRRLIRLSTHYHLKHPEEVGKTLLHEMIHLLVPGHGPAFARWVDAIRRQGGDVTRHAQDRATPRVIRWIYTCACGQVYPRARRLPRGGRDYRCAHCRGRLSERRV</sequence>
<evidence type="ECO:0000313" key="3">
    <source>
        <dbReference type="Proteomes" id="UP000065807"/>
    </source>
</evidence>
<dbReference type="RefSeq" id="WP_068133910.1">
    <property type="nucleotide sequence ID" value="NZ_AP014924.1"/>
</dbReference>
<proteinExistence type="predicted"/>
<keyword evidence="3" id="KW-1185">Reference proteome</keyword>
<dbReference type="PANTHER" id="PTHR21220">
    <property type="entry name" value="DNA-DEPENDENT METALLOPROTEASE SPRTN"/>
    <property type="match status" value="1"/>
</dbReference>
<dbReference type="PANTHER" id="PTHR21220:SF8">
    <property type="entry name" value="SPRT-LIKE DOMAIN-CONTAINING PROTEIN SPARTAN"/>
    <property type="match status" value="1"/>
</dbReference>
<dbReference type="Pfam" id="PF10263">
    <property type="entry name" value="SprT-like"/>
    <property type="match status" value="1"/>
</dbReference>
<evidence type="ECO:0000313" key="2">
    <source>
        <dbReference type="EMBL" id="BAS26393.1"/>
    </source>
</evidence>
<dbReference type="EMBL" id="AP014924">
    <property type="protein sequence ID" value="BAS26393.1"/>
    <property type="molecule type" value="Genomic_DNA"/>
</dbReference>
<protein>
    <submittedName>
        <fullName evidence="2">Metal-dependent hydrolase</fullName>
    </submittedName>
</protein>
<dbReference type="GO" id="GO:0031593">
    <property type="term" value="F:polyubiquitin modification-dependent protein binding"/>
    <property type="evidence" value="ECO:0007669"/>
    <property type="project" value="TreeGrafter"/>
</dbReference>
<dbReference type="Pfam" id="PF17283">
    <property type="entry name" value="Zn_ribbon_SprT"/>
    <property type="match status" value="1"/>
</dbReference>
<dbReference type="GO" id="GO:0006974">
    <property type="term" value="P:DNA damage response"/>
    <property type="evidence" value="ECO:0007669"/>
    <property type="project" value="InterPro"/>
</dbReference>
<dbReference type="GO" id="GO:0004222">
    <property type="term" value="F:metalloendopeptidase activity"/>
    <property type="evidence" value="ECO:0007669"/>
    <property type="project" value="InterPro"/>
</dbReference>